<evidence type="ECO:0000256" key="1">
    <source>
        <dbReference type="ARBA" id="ARBA00005495"/>
    </source>
</evidence>
<organism evidence="5">
    <name type="scientific">marine metagenome</name>
    <dbReference type="NCBI Taxonomy" id="408172"/>
    <lineage>
        <taxon>unclassified sequences</taxon>
        <taxon>metagenomes</taxon>
        <taxon>ecological metagenomes</taxon>
    </lineage>
</organism>
<feature type="non-terminal residue" evidence="5">
    <location>
        <position position="1"/>
    </location>
</feature>
<feature type="domain" description="CENP-V/GFA" evidence="4">
    <location>
        <begin position="8"/>
        <end position="126"/>
    </location>
</feature>
<dbReference type="GO" id="GO:0046872">
    <property type="term" value="F:metal ion binding"/>
    <property type="evidence" value="ECO:0007669"/>
    <property type="project" value="UniProtKB-KW"/>
</dbReference>
<name>A0A382W1C1_9ZZZZ</name>
<evidence type="ECO:0000259" key="4">
    <source>
        <dbReference type="PROSITE" id="PS51891"/>
    </source>
</evidence>
<keyword evidence="2" id="KW-0479">Metal-binding</keyword>
<comment type="similarity">
    <text evidence="1">Belongs to the Gfa family.</text>
</comment>
<sequence>SSLSLNQMKKLTCHCGEVEAEINLSEKTFEKLRRCNCSICKRKGAVMAMIETKDLKVTKGEDKISVYKYHTNVAEHYFCKNCGIYTHHKMRSNPNMYGFNIGCVEGVDPFSFNNIDLFDGTNHPLDQKK</sequence>
<evidence type="ECO:0000256" key="3">
    <source>
        <dbReference type="ARBA" id="ARBA00022833"/>
    </source>
</evidence>
<dbReference type="SUPFAM" id="SSF51316">
    <property type="entry name" value="Mss4-like"/>
    <property type="match status" value="1"/>
</dbReference>
<proteinExistence type="inferred from homology"/>
<dbReference type="GO" id="GO:0016846">
    <property type="term" value="F:carbon-sulfur lyase activity"/>
    <property type="evidence" value="ECO:0007669"/>
    <property type="project" value="InterPro"/>
</dbReference>
<reference evidence="5" key="1">
    <citation type="submission" date="2018-05" db="EMBL/GenBank/DDBJ databases">
        <authorList>
            <person name="Lanie J.A."/>
            <person name="Ng W.-L."/>
            <person name="Kazmierczak K.M."/>
            <person name="Andrzejewski T.M."/>
            <person name="Davidsen T.M."/>
            <person name="Wayne K.J."/>
            <person name="Tettelin H."/>
            <person name="Glass J.I."/>
            <person name="Rusch D."/>
            <person name="Podicherti R."/>
            <person name="Tsui H.-C.T."/>
            <person name="Winkler M.E."/>
        </authorList>
    </citation>
    <scope>NUCLEOTIDE SEQUENCE</scope>
</reference>
<dbReference type="AlphaFoldDB" id="A0A382W1C1"/>
<dbReference type="PANTHER" id="PTHR28620:SF1">
    <property type="entry name" value="CENP-V_GFA DOMAIN-CONTAINING PROTEIN"/>
    <property type="match status" value="1"/>
</dbReference>
<dbReference type="InterPro" id="IPR006913">
    <property type="entry name" value="CENP-V/GFA"/>
</dbReference>
<evidence type="ECO:0000256" key="2">
    <source>
        <dbReference type="ARBA" id="ARBA00022723"/>
    </source>
</evidence>
<protein>
    <recommendedName>
        <fullName evidence="4">CENP-V/GFA domain-containing protein</fullName>
    </recommendedName>
</protein>
<dbReference type="EMBL" id="UINC01155848">
    <property type="protein sequence ID" value="SVD51941.1"/>
    <property type="molecule type" value="Genomic_DNA"/>
</dbReference>
<evidence type="ECO:0000313" key="5">
    <source>
        <dbReference type="EMBL" id="SVD51941.1"/>
    </source>
</evidence>
<dbReference type="PROSITE" id="PS51891">
    <property type="entry name" value="CENP_V_GFA"/>
    <property type="match status" value="1"/>
</dbReference>
<dbReference type="InterPro" id="IPR052355">
    <property type="entry name" value="CENP-V-like"/>
</dbReference>
<gene>
    <name evidence="5" type="ORF">METZ01_LOCUS404795</name>
</gene>
<dbReference type="InterPro" id="IPR011057">
    <property type="entry name" value="Mss4-like_sf"/>
</dbReference>
<dbReference type="PANTHER" id="PTHR28620">
    <property type="entry name" value="CENTROMERE PROTEIN V"/>
    <property type="match status" value="1"/>
</dbReference>
<keyword evidence="3" id="KW-0862">Zinc</keyword>
<accession>A0A382W1C1</accession>
<dbReference type="Gene3D" id="2.170.150.70">
    <property type="match status" value="1"/>
</dbReference>
<dbReference type="Pfam" id="PF04828">
    <property type="entry name" value="GFA"/>
    <property type="match status" value="1"/>
</dbReference>